<dbReference type="InterPro" id="IPR020845">
    <property type="entry name" value="AMP-binding_CS"/>
</dbReference>
<feature type="domain" description="AMP-binding enzyme C-terminal" evidence="4">
    <location>
        <begin position="429"/>
        <end position="504"/>
    </location>
</feature>
<protein>
    <submittedName>
        <fullName evidence="5">Long-chain acyl-CoA synthetase</fullName>
        <ecNumber evidence="5">6.2.1.3</ecNumber>
    </submittedName>
</protein>
<keyword evidence="6" id="KW-1185">Reference proteome</keyword>
<dbReference type="PROSITE" id="PS00455">
    <property type="entry name" value="AMP_BINDING"/>
    <property type="match status" value="1"/>
</dbReference>
<reference evidence="5 6" key="1">
    <citation type="submission" date="2021-01" db="EMBL/GenBank/DDBJ databases">
        <title>Genomic Encyclopedia of Type Strains, Phase IV (KMG-IV): sequencing the most valuable type-strain genomes for metagenomic binning, comparative biology and taxonomic classification.</title>
        <authorList>
            <person name="Goeker M."/>
        </authorList>
    </citation>
    <scope>NUCLEOTIDE SEQUENCE [LARGE SCALE GENOMIC DNA]</scope>
    <source>
        <strain evidence="5 6">DSM 25540</strain>
    </source>
</reference>
<evidence type="ECO:0000313" key="6">
    <source>
        <dbReference type="Proteomes" id="UP000741863"/>
    </source>
</evidence>
<evidence type="ECO:0000259" key="3">
    <source>
        <dbReference type="Pfam" id="PF00501"/>
    </source>
</evidence>
<dbReference type="Pfam" id="PF13193">
    <property type="entry name" value="AMP-binding_C"/>
    <property type="match status" value="1"/>
</dbReference>
<dbReference type="Gene3D" id="3.40.50.12780">
    <property type="entry name" value="N-terminal domain of ligase-like"/>
    <property type="match status" value="1"/>
</dbReference>
<evidence type="ECO:0000259" key="4">
    <source>
        <dbReference type="Pfam" id="PF13193"/>
    </source>
</evidence>
<name>A0ABS2PC44_9BACL</name>
<comment type="caution">
    <text evidence="5">The sequence shown here is derived from an EMBL/GenBank/DDBJ whole genome shotgun (WGS) entry which is preliminary data.</text>
</comment>
<dbReference type="InterPro" id="IPR045851">
    <property type="entry name" value="AMP-bd_C_sf"/>
</dbReference>
<organism evidence="5 6">
    <name type="scientific">Geomicrobium sediminis</name>
    <dbReference type="NCBI Taxonomy" id="1347788"/>
    <lineage>
        <taxon>Bacteria</taxon>
        <taxon>Bacillati</taxon>
        <taxon>Bacillota</taxon>
        <taxon>Bacilli</taxon>
        <taxon>Bacillales</taxon>
        <taxon>Geomicrobium</taxon>
    </lineage>
</organism>
<gene>
    <name evidence="5" type="ORF">JOD17_002082</name>
</gene>
<dbReference type="EMBL" id="JAFBEC010000005">
    <property type="protein sequence ID" value="MBM7632988.1"/>
    <property type="molecule type" value="Genomic_DNA"/>
</dbReference>
<feature type="domain" description="AMP-dependent synthetase/ligase" evidence="3">
    <location>
        <begin position="24"/>
        <end position="379"/>
    </location>
</feature>
<keyword evidence="2 5" id="KW-0436">Ligase</keyword>
<evidence type="ECO:0000313" key="5">
    <source>
        <dbReference type="EMBL" id="MBM7632988.1"/>
    </source>
</evidence>
<evidence type="ECO:0000256" key="1">
    <source>
        <dbReference type="ARBA" id="ARBA00006432"/>
    </source>
</evidence>
<dbReference type="PANTHER" id="PTHR24096">
    <property type="entry name" value="LONG-CHAIN-FATTY-ACID--COA LIGASE"/>
    <property type="match status" value="1"/>
</dbReference>
<dbReference type="RefSeq" id="WP_204697478.1">
    <property type="nucleotide sequence ID" value="NZ_JAFBEC010000005.1"/>
</dbReference>
<dbReference type="Pfam" id="PF00501">
    <property type="entry name" value="AMP-binding"/>
    <property type="match status" value="1"/>
</dbReference>
<dbReference type="SUPFAM" id="SSF56801">
    <property type="entry name" value="Acetyl-CoA synthetase-like"/>
    <property type="match status" value="1"/>
</dbReference>
<dbReference type="EC" id="6.2.1.3" evidence="5"/>
<comment type="similarity">
    <text evidence="1">Belongs to the ATP-dependent AMP-binding enzyme family.</text>
</comment>
<accession>A0ABS2PC44</accession>
<dbReference type="PANTHER" id="PTHR24096:SF149">
    <property type="entry name" value="AMP-BINDING DOMAIN-CONTAINING PROTEIN-RELATED"/>
    <property type="match status" value="1"/>
</dbReference>
<dbReference type="InterPro" id="IPR025110">
    <property type="entry name" value="AMP-bd_C"/>
</dbReference>
<proteinExistence type="inferred from homology"/>
<sequence length="523" mass="58326">MNPSVTKQKSVIDQIPEGSLFQFLEESAVTYGDRIAVIDDGREFTYDTLYKQTLHLSSLLASKGVTQGDRVMLMLPNCVEYVLSYYAVLRLGAIVVQVNPGYQREELSHMYSIAEPCLWIGESIHKEKVEPLKLQCLFVDEELSTGTNEDLERVSLPEVAVNASEDVAVIQFTGGTTGIPKGAMLTHRNLMANVVQTFAFAHGTYERGEEVFLGVSPFYHVLGMSSVMNQGLYAGATIVTMRKWNVEQGLRLIETYEPTYFPAVPTIYISILDYAKEHPVNLKSFKVMTSGSAPMPVEIIRQMERLSDGGVISEGYGLSESSPTTHRNPFIGLRKIGSIGIPLPDTECRIIHVDHGVDLGINEAGELLIKGPQVMKGYFRDVESTAMQLQDGWLATGDIATVDEDGYYYIVGRKKEMVIGSGYNIYPNEVEDVLYTHESILEVSVYGVPDRYRGETLAASVVLKKGTALTVDELRAWCKERLAAYKVPKMIEFRKELPKTNVGKVLRRKLAEEHRERLKANGN</sequence>
<dbReference type="GO" id="GO:0004467">
    <property type="term" value="F:long-chain fatty acid-CoA ligase activity"/>
    <property type="evidence" value="ECO:0007669"/>
    <property type="project" value="UniProtKB-EC"/>
</dbReference>
<evidence type="ECO:0000256" key="2">
    <source>
        <dbReference type="ARBA" id="ARBA00022598"/>
    </source>
</evidence>
<dbReference type="CDD" id="cd05936">
    <property type="entry name" value="FC-FACS_FadD_like"/>
    <property type="match status" value="1"/>
</dbReference>
<dbReference type="InterPro" id="IPR042099">
    <property type="entry name" value="ANL_N_sf"/>
</dbReference>
<dbReference type="Proteomes" id="UP000741863">
    <property type="component" value="Unassembled WGS sequence"/>
</dbReference>
<dbReference type="Gene3D" id="3.30.300.30">
    <property type="match status" value="1"/>
</dbReference>
<dbReference type="InterPro" id="IPR000873">
    <property type="entry name" value="AMP-dep_synth/lig_dom"/>
</dbReference>